<organism evidence="2">
    <name type="scientific">Rhipicephalus microplus</name>
    <name type="common">Cattle tick</name>
    <name type="synonym">Boophilus microplus</name>
    <dbReference type="NCBI Taxonomy" id="6941"/>
    <lineage>
        <taxon>Eukaryota</taxon>
        <taxon>Metazoa</taxon>
        <taxon>Ecdysozoa</taxon>
        <taxon>Arthropoda</taxon>
        <taxon>Chelicerata</taxon>
        <taxon>Arachnida</taxon>
        <taxon>Acari</taxon>
        <taxon>Parasitiformes</taxon>
        <taxon>Ixodida</taxon>
        <taxon>Ixodoidea</taxon>
        <taxon>Ixodidae</taxon>
        <taxon>Rhipicephalinae</taxon>
        <taxon>Rhipicephalus</taxon>
        <taxon>Boophilus</taxon>
    </lineage>
</organism>
<evidence type="ECO:0000313" key="2">
    <source>
        <dbReference type="EMBL" id="NIE45189.1"/>
    </source>
</evidence>
<reference evidence="2" key="1">
    <citation type="submission" date="2020-03" db="EMBL/GenBank/DDBJ databases">
        <title>A transcriptome and proteome of the tick Rhipicephalus microplus shaped by the genetic composition of its hosts and developmental stage.</title>
        <authorList>
            <person name="Garcia G.R."/>
            <person name="Ribeiro J.M.C."/>
            <person name="Maruyama S.R."/>
            <person name="Gardinasse L.G."/>
            <person name="Nelson K."/>
            <person name="Ferreira B.R."/>
            <person name="Andrade T.G."/>
            <person name="Santos I.K.F.M."/>
        </authorList>
    </citation>
    <scope>NUCLEOTIDE SEQUENCE</scope>
    <source>
        <strain evidence="2">NSGR</strain>
        <tissue evidence="2">Salivary glands</tissue>
    </source>
</reference>
<keyword evidence="1" id="KW-0732">Signal</keyword>
<protein>
    <submittedName>
        <fullName evidence="2">Putative conserved secreted protein</fullName>
    </submittedName>
</protein>
<sequence length="134" mass="15208">MKTMELFSLFCTMILVFSAFSASKKTLTDSKLCKQTAVCEHQWEILCRSAGGHWLLTCGENRVVCRSYWRSTCARPSVRFANQVGYIACVVVQEQPACRRTYDLKKKTGGTSLCIIIDMSKHLQNATQIRVMEN</sequence>
<name>A0A6G5A327_RHIMP</name>
<accession>A0A6G5A327</accession>
<dbReference type="EMBL" id="GIKN01002916">
    <property type="protein sequence ID" value="NIE45189.1"/>
    <property type="molecule type" value="Transcribed_RNA"/>
</dbReference>
<dbReference type="AlphaFoldDB" id="A0A6G5A327"/>
<evidence type="ECO:0000256" key="1">
    <source>
        <dbReference type="SAM" id="SignalP"/>
    </source>
</evidence>
<proteinExistence type="predicted"/>
<feature type="chain" id="PRO_5026361161" evidence="1">
    <location>
        <begin position="24"/>
        <end position="134"/>
    </location>
</feature>
<feature type="signal peptide" evidence="1">
    <location>
        <begin position="1"/>
        <end position="23"/>
    </location>
</feature>